<evidence type="ECO:0000256" key="1">
    <source>
        <dbReference type="ARBA" id="ARBA00007689"/>
    </source>
</evidence>
<dbReference type="OrthoDB" id="9807535at2"/>
<proteinExistence type="inferred from homology"/>
<dbReference type="EMBL" id="FXYE01000002">
    <property type="protein sequence ID" value="SMX42639.1"/>
    <property type="molecule type" value="Genomic_DNA"/>
</dbReference>
<evidence type="ECO:0000313" key="4">
    <source>
        <dbReference type="Proteomes" id="UP000202922"/>
    </source>
</evidence>
<dbReference type="AlphaFoldDB" id="A0A238KID0"/>
<evidence type="ECO:0000259" key="2">
    <source>
        <dbReference type="Pfam" id="PF03795"/>
    </source>
</evidence>
<dbReference type="Proteomes" id="UP000202922">
    <property type="component" value="Unassembled WGS sequence"/>
</dbReference>
<dbReference type="Gene3D" id="3.30.70.1060">
    <property type="entry name" value="Dimeric alpha+beta barrel"/>
    <property type="match status" value="1"/>
</dbReference>
<protein>
    <submittedName>
        <fullName evidence="3">YCII-related domain protein</fullName>
    </submittedName>
</protein>
<accession>A0A238KID0</accession>
<dbReference type="PANTHER" id="PTHR35174">
    <property type="entry name" value="BLL7171 PROTEIN-RELATED"/>
    <property type="match status" value="1"/>
</dbReference>
<dbReference type="SUPFAM" id="SSF54909">
    <property type="entry name" value="Dimeric alpha+beta barrel"/>
    <property type="match status" value="1"/>
</dbReference>
<gene>
    <name evidence="3" type="ORF">COL8621_02034</name>
</gene>
<evidence type="ECO:0000313" key="3">
    <source>
        <dbReference type="EMBL" id="SMX42639.1"/>
    </source>
</evidence>
<sequence length="117" mass="12621">MKYLALIYSAPGTAPEYGSDAWGPFMAGYETATKTYLADGAHIAGEALQPVETATCVRIRNGKAELTDGPFAETKEQLGGFYLLDCADLDQAIRYAKLIPTAEHGTVEVRPVMEFDG</sequence>
<feature type="domain" description="YCII-related" evidence="2">
    <location>
        <begin position="1"/>
        <end position="115"/>
    </location>
</feature>
<dbReference type="PANTHER" id="PTHR35174:SF3">
    <property type="entry name" value="BLL7171 PROTEIN"/>
    <property type="match status" value="1"/>
</dbReference>
<dbReference type="RefSeq" id="WP_093967237.1">
    <property type="nucleotide sequence ID" value="NZ_FXYE01000002.1"/>
</dbReference>
<dbReference type="Pfam" id="PF03795">
    <property type="entry name" value="YCII"/>
    <property type="match status" value="1"/>
</dbReference>
<name>A0A238KID0_9RHOB</name>
<dbReference type="InterPro" id="IPR011008">
    <property type="entry name" value="Dimeric_a/b-barrel"/>
</dbReference>
<comment type="similarity">
    <text evidence="1">Belongs to the YciI family.</text>
</comment>
<keyword evidence="4" id="KW-1185">Reference proteome</keyword>
<reference evidence="4" key="1">
    <citation type="submission" date="2017-05" db="EMBL/GenBank/DDBJ databases">
        <authorList>
            <person name="Rodrigo-Torres L."/>
            <person name="Arahal R. D."/>
            <person name="Lucena T."/>
        </authorList>
    </citation>
    <scope>NUCLEOTIDE SEQUENCE [LARGE SCALE GENOMIC DNA]</scope>
    <source>
        <strain evidence="4">CECT 8621</strain>
    </source>
</reference>
<organism evidence="3 4">
    <name type="scientific">Actibacterium lipolyticum</name>
    <dbReference type="NCBI Taxonomy" id="1524263"/>
    <lineage>
        <taxon>Bacteria</taxon>
        <taxon>Pseudomonadati</taxon>
        <taxon>Pseudomonadota</taxon>
        <taxon>Alphaproteobacteria</taxon>
        <taxon>Rhodobacterales</taxon>
        <taxon>Roseobacteraceae</taxon>
        <taxon>Actibacterium</taxon>
    </lineage>
</organism>
<dbReference type="InterPro" id="IPR005545">
    <property type="entry name" value="YCII"/>
</dbReference>